<name>A0A0G1W991_9BACT</name>
<accession>A0A0G1W991</accession>
<evidence type="ECO:0000313" key="2">
    <source>
        <dbReference type="Proteomes" id="UP000034224"/>
    </source>
</evidence>
<gene>
    <name evidence="1" type="ORF">UY55_C0002G0193</name>
</gene>
<protein>
    <submittedName>
        <fullName evidence="1">Uncharacterized protein</fullName>
    </submittedName>
</protein>
<dbReference type="EMBL" id="LCQK01000002">
    <property type="protein sequence ID" value="KKW15135.1"/>
    <property type="molecule type" value="Genomic_DNA"/>
</dbReference>
<reference evidence="1 2" key="1">
    <citation type="journal article" date="2015" name="Nature">
        <title>rRNA introns, odd ribosomes, and small enigmatic genomes across a large radiation of phyla.</title>
        <authorList>
            <person name="Brown C.T."/>
            <person name="Hug L.A."/>
            <person name="Thomas B.C."/>
            <person name="Sharon I."/>
            <person name="Castelle C.J."/>
            <person name="Singh A."/>
            <person name="Wilkins M.J."/>
            <person name="Williams K.H."/>
            <person name="Banfield J.F."/>
        </authorList>
    </citation>
    <scope>NUCLEOTIDE SEQUENCE [LARGE SCALE GENOMIC DNA]</scope>
</reference>
<evidence type="ECO:0000313" key="1">
    <source>
        <dbReference type="EMBL" id="KKW15135.1"/>
    </source>
</evidence>
<comment type="caution">
    <text evidence="1">The sequence shown here is derived from an EMBL/GenBank/DDBJ whole genome shotgun (WGS) entry which is preliminary data.</text>
</comment>
<dbReference type="AlphaFoldDB" id="A0A0G1W991"/>
<sequence length="32" mass="3878">MELFRLLPSIKGFEVEWVYEKTGVDDSRRDDF</sequence>
<dbReference type="Proteomes" id="UP000034224">
    <property type="component" value="Unassembled WGS sequence"/>
</dbReference>
<proteinExistence type="predicted"/>
<organism evidence="1 2">
    <name type="scientific">Candidatus Jorgensenbacteria bacterium GW2011_GWB1_50_10</name>
    <dbReference type="NCBI Taxonomy" id="1618665"/>
    <lineage>
        <taxon>Bacteria</taxon>
        <taxon>Candidatus Joergenseniibacteriota</taxon>
    </lineage>
</organism>